<comment type="caution">
    <text evidence="3">The sequence shown here is derived from an EMBL/GenBank/DDBJ whole genome shotgun (WGS) entry which is preliminary data.</text>
</comment>
<feature type="compositionally biased region" description="Polar residues" evidence="1">
    <location>
        <begin position="1"/>
        <end position="20"/>
    </location>
</feature>
<feature type="region of interest" description="Disordered" evidence="1">
    <location>
        <begin position="40"/>
        <end position="59"/>
    </location>
</feature>
<dbReference type="Pfam" id="PF06568">
    <property type="entry name" value="YjiS-like"/>
    <property type="match status" value="1"/>
</dbReference>
<name>A0A011VLJ1_9HYPH</name>
<evidence type="ECO:0000259" key="2">
    <source>
        <dbReference type="Pfam" id="PF06568"/>
    </source>
</evidence>
<gene>
    <name evidence="3" type="ORF">BG36_21810</name>
</gene>
<accession>A0A011VLJ1</accession>
<evidence type="ECO:0000313" key="4">
    <source>
        <dbReference type="Proteomes" id="UP000019849"/>
    </source>
</evidence>
<dbReference type="PATRIC" id="fig|69279.3.peg.1278"/>
<protein>
    <recommendedName>
        <fullName evidence="2">YjiS-like domain-containing protein</fullName>
    </recommendedName>
</protein>
<dbReference type="InterPro" id="IPR009506">
    <property type="entry name" value="YjiS-like"/>
</dbReference>
<dbReference type="EMBL" id="JENY01000007">
    <property type="protein sequence ID" value="EXL09290.1"/>
    <property type="molecule type" value="Genomic_DNA"/>
</dbReference>
<dbReference type="Proteomes" id="UP000019849">
    <property type="component" value="Unassembled WGS sequence"/>
</dbReference>
<organism evidence="3 4">
    <name type="scientific">Aquamicrobium defluvii</name>
    <dbReference type="NCBI Taxonomy" id="69279"/>
    <lineage>
        <taxon>Bacteria</taxon>
        <taxon>Pseudomonadati</taxon>
        <taxon>Pseudomonadota</taxon>
        <taxon>Alphaproteobacteria</taxon>
        <taxon>Hyphomicrobiales</taxon>
        <taxon>Phyllobacteriaceae</taxon>
        <taxon>Aquamicrobium</taxon>
    </lineage>
</organism>
<evidence type="ECO:0000313" key="3">
    <source>
        <dbReference type="EMBL" id="EXL09290.1"/>
    </source>
</evidence>
<proteinExistence type="predicted"/>
<reference evidence="3 4" key="1">
    <citation type="submission" date="2014-02" db="EMBL/GenBank/DDBJ databases">
        <title>Aquamicrobium defluvii Genome sequencing.</title>
        <authorList>
            <person name="Wang X."/>
        </authorList>
    </citation>
    <scope>NUCLEOTIDE SEQUENCE [LARGE SCALE GENOMIC DNA]</scope>
    <source>
        <strain evidence="3 4">W13Z1</strain>
    </source>
</reference>
<feature type="domain" description="YjiS-like" evidence="2">
    <location>
        <begin position="70"/>
        <end position="102"/>
    </location>
</feature>
<feature type="region of interest" description="Disordered" evidence="1">
    <location>
        <begin position="1"/>
        <end position="21"/>
    </location>
</feature>
<dbReference type="HOGENOM" id="CLU_2140661_0_0_5"/>
<sequence length="112" mass="12872">MAASYPSLQPPSASDISANAETWGERRGIEYAMSCTPDPLNDHSACASPSPDERPDVSQSPAIRRFVRLIWHIWPDRYRQRSHLREMEAHRLDDIGVSRVEAEREGRKPFWL</sequence>
<evidence type="ECO:0000256" key="1">
    <source>
        <dbReference type="SAM" id="MobiDB-lite"/>
    </source>
</evidence>
<dbReference type="AlphaFoldDB" id="A0A011VLJ1"/>
<dbReference type="RefSeq" id="WP_035024684.1">
    <property type="nucleotide sequence ID" value="NZ_KK073881.1"/>
</dbReference>